<organism evidence="1 2">
    <name type="scientific">Eumeta variegata</name>
    <name type="common">Bagworm moth</name>
    <name type="synonym">Eumeta japonica</name>
    <dbReference type="NCBI Taxonomy" id="151549"/>
    <lineage>
        <taxon>Eukaryota</taxon>
        <taxon>Metazoa</taxon>
        <taxon>Ecdysozoa</taxon>
        <taxon>Arthropoda</taxon>
        <taxon>Hexapoda</taxon>
        <taxon>Insecta</taxon>
        <taxon>Pterygota</taxon>
        <taxon>Neoptera</taxon>
        <taxon>Endopterygota</taxon>
        <taxon>Lepidoptera</taxon>
        <taxon>Glossata</taxon>
        <taxon>Ditrysia</taxon>
        <taxon>Tineoidea</taxon>
        <taxon>Psychidae</taxon>
        <taxon>Oiketicinae</taxon>
        <taxon>Eumeta</taxon>
    </lineage>
</organism>
<keyword evidence="2" id="KW-1185">Reference proteome</keyword>
<accession>A0A4C1YQE3</accession>
<dbReference type="AlphaFoldDB" id="A0A4C1YQE3"/>
<evidence type="ECO:0000313" key="1">
    <source>
        <dbReference type="EMBL" id="GBP76627.1"/>
    </source>
</evidence>
<evidence type="ECO:0000313" key="2">
    <source>
        <dbReference type="Proteomes" id="UP000299102"/>
    </source>
</evidence>
<dbReference type="EMBL" id="BGZK01001296">
    <property type="protein sequence ID" value="GBP76627.1"/>
    <property type="molecule type" value="Genomic_DNA"/>
</dbReference>
<dbReference type="Proteomes" id="UP000299102">
    <property type="component" value="Unassembled WGS sequence"/>
</dbReference>
<sequence>MISEPWKPYFYDTGASWESVFSTVRQEGVVGSAFVGMAAAAAGAAGFTGRVPGEAEIDGFGFLPDRLTKPGPYVQTVATGGTTTLVLR</sequence>
<proteinExistence type="predicted"/>
<protein>
    <submittedName>
        <fullName evidence="1">Uncharacterized protein</fullName>
    </submittedName>
</protein>
<reference evidence="1 2" key="1">
    <citation type="journal article" date="2019" name="Commun. Biol.">
        <title>The bagworm genome reveals a unique fibroin gene that provides high tensile strength.</title>
        <authorList>
            <person name="Kono N."/>
            <person name="Nakamura H."/>
            <person name="Ohtoshi R."/>
            <person name="Tomita M."/>
            <person name="Numata K."/>
            <person name="Arakawa K."/>
        </authorList>
    </citation>
    <scope>NUCLEOTIDE SEQUENCE [LARGE SCALE GENOMIC DNA]</scope>
</reference>
<comment type="caution">
    <text evidence="1">The sequence shown here is derived from an EMBL/GenBank/DDBJ whole genome shotgun (WGS) entry which is preliminary data.</text>
</comment>
<gene>
    <name evidence="1" type="ORF">EVAR_54588_1</name>
</gene>
<name>A0A4C1YQE3_EUMVA</name>